<dbReference type="PANTHER" id="PTHR31424:SF3">
    <property type="entry name" value="RING-TYPE DOMAIN-CONTAINING PROTEIN"/>
    <property type="match status" value="1"/>
</dbReference>
<dbReference type="GeneID" id="116291587"/>
<dbReference type="InParanoid" id="A0A6P8HPQ6"/>
<reference evidence="3" key="1">
    <citation type="submission" date="2025-08" db="UniProtKB">
        <authorList>
            <consortium name="RefSeq"/>
        </authorList>
    </citation>
    <scope>IDENTIFICATION</scope>
</reference>
<proteinExistence type="predicted"/>
<keyword evidence="2" id="KW-1185">Reference proteome</keyword>
<evidence type="ECO:0000313" key="3">
    <source>
        <dbReference type="RefSeq" id="XP_031554622.1"/>
    </source>
</evidence>
<gene>
    <name evidence="3" type="primary">LOC116291587</name>
</gene>
<evidence type="ECO:0000313" key="2">
    <source>
        <dbReference type="Proteomes" id="UP000515163"/>
    </source>
</evidence>
<dbReference type="KEGG" id="aten:116291587"/>
<accession>A0A6P8HPQ6</accession>
<dbReference type="AlphaFoldDB" id="A0A6P8HPQ6"/>
<dbReference type="Proteomes" id="UP000515163">
    <property type="component" value="Unplaced"/>
</dbReference>
<evidence type="ECO:0000256" key="1">
    <source>
        <dbReference type="SAM" id="SignalP"/>
    </source>
</evidence>
<dbReference type="OrthoDB" id="5982080at2759"/>
<protein>
    <submittedName>
        <fullName evidence="3">Uncharacterized protein LOC116291587</fullName>
    </submittedName>
</protein>
<name>A0A6P8HPQ6_ACTTE</name>
<organism evidence="2 3">
    <name type="scientific">Actinia tenebrosa</name>
    <name type="common">Australian red waratah sea anemone</name>
    <dbReference type="NCBI Taxonomy" id="6105"/>
    <lineage>
        <taxon>Eukaryota</taxon>
        <taxon>Metazoa</taxon>
        <taxon>Cnidaria</taxon>
        <taxon>Anthozoa</taxon>
        <taxon>Hexacorallia</taxon>
        <taxon>Actiniaria</taxon>
        <taxon>Actiniidae</taxon>
        <taxon>Actinia</taxon>
    </lineage>
</organism>
<feature type="signal peptide" evidence="1">
    <location>
        <begin position="1"/>
        <end position="19"/>
    </location>
</feature>
<keyword evidence="1" id="KW-0732">Signal</keyword>
<dbReference type="PANTHER" id="PTHR31424">
    <property type="entry name" value="PROTEIN CBG23806"/>
    <property type="match status" value="1"/>
</dbReference>
<dbReference type="RefSeq" id="XP_031554622.1">
    <property type="nucleotide sequence ID" value="XM_031698762.1"/>
</dbReference>
<sequence length="205" mass="23665">MYLMMVKFYLLQFLCFGLLDQNIRRWCKDFEKQQSLCSFSVLEDSQKVMGSSGNHTIAVIKTSEDYECLETGLSNLTKEVNSLVKEGSILIGNNNVKLEFFLGGDYKFLLLALGMKAATSNHSRIYCKVPKSSRSDLSKPMDFFVKRKLCKNWHKEPGCAGKPLFDIPMDHIVIDELHLLMRVMDRLENGIITEFQDWDEYICFC</sequence>
<feature type="chain" id="PRO_5028325572" evidence="1">
    <location>
        <begin position="20"/>
        <end position="205"/>
    </location>
</feature>